<keyword evidence="10" id="KW-0904">Protein phosphatase</keyword>
<dbReference type="InterPro" id="IPR003594">
    <property type="entry name" value="HATPase_dom"/>
</dbReference>
<keyword evidence="9" id="KW-0460">Magnesium</keyword>
<keyword evidence="8" id="KW-0067">ATP-binding</keyword>
<evidence type="ECO:0000256" key="15">
    <source>
        <dbReference type="ARBA" id="ARBA00081350"/>
    </source>
</evidence>
<comment type="catalytic activity">
    <reaction evidence="12">
        <text>O-phospho-L-seryl-[protein] + H2O = L-seryl-[protein] + phosphate</text>
        <dbReference type="Rhea" id="RHEA:20629"/>
        <dbReference type="Rhea" id="RHEA-COMP:9863"/>
        <dbReference type="Rhea" id="RHEA-COMP:11604"/>
        <dbReference type="ChEBI" id="CHEBI:15377"/>
        <dbReference type="ChEBI" id="CHEBI:29999"/>
        <dbReference type="ChEBI" id="CHEBI:43474"/>
        <dbReference type="ChEBI" id="CHEBI:83421"/>
        <dbReference type="EC" id="3.1.3.16"/>
    </reaction>
</comment>
<dbReference type="GO" id="GO:0016301">
    <property type="term" value="F:kinase activity"/>
    <property type="evidence" value="ECO:0007669"/>
    <property type="project" value="UniProtKB-KW"/>
</dbReference>
<organism evidence="18 19">
    <name type="scientific">Catenulispora acidiphila (strain DSM 44928 / JCM 14897 / NBRC 102108 / NRRL B-24433 / ID139908)</name>
    <dbReference type="NCBI Taxonomy" id="479433"/>
    <lineage>
        <taxon>Bacteria</taxon>
        <taxon>Bacillati</taxon>
        <taxon>Actinomycetota</taxon>
        <taxon>Actinomycetes</taxon>
        <taxon>Catenulisporales</taxon>
        <taxon>Catenulisporaceae</taxon>
        <taxon>Catenulispora</taxon>
    </lineage>
</organism>
<proteinExistence type="predicted"/>
<evidence type="ECO:0000256" key="3">
    <source>
        <dbReference type="ARBA" id="ARBA00022679"/>
    </source>
</evidence>
<keyword evidence="5" id="KW-0547">Nucleotide-binding</keyword>
<dbReference type="InterPro" id="IPR013656">
    <property type="entry name" value="PAS_4"/>
</dbReference>
<dbReference type="FunFam" id="3.60.40.10:FF:000005">
    <property type="entry name" value="Serine/threonine protein phosphatase"/>
    <property type="match status" value="1"/>
</dbReference>
<dbReference type="Pfam" id="PF00989">
    <property type="entry name" value="PAS"/>
    <property type="match status" value="1"/>
</dbReference>
<dbReference type="InParanoid" id="C7QHY2"/>
<dbReference type="InterPro" id="IPR029016">
    <property type="entry name" value="GAF-like_dom_sf"/>
</dbReference>
<protein>
    <recommendedName>
        <fullName evidence="1">protein-serine/threonine phosphatase</fullName>
        <ecNumber evidence="1">3.1.3.16</ecNumber>
    </recommendedName>
    <alternativeName>
        <fullName evidence="15">Protein-serine/threonine phosphatase</fullName>
    </alternativeName>
    <alternativeName>
        <fullName evidence="14">Serine/threonine-protein kinase</fullName>
    </alternativeName>
</protein>
<keyword evidence="2" id="KW-0597">Phosphoprotein</keyword>
<reference evidence="18 19" key="1">
    <citation type="journal article" date="2009" name="Stand. Genomic Sci.">
        <title>Complete genome sequence of Catenulispora acidiphila type strain (ID 139908).</title>
        <authorList>
            <person name="Copeland A."/>
            <person name="Lapidus A."/>
            <person name="Glavina Del Rio T."/>
            <person name="Nolan M."/>
            <person name="Lucas S."/>
            <person name="Chen F."/>
            <person name="Tice H."/>
            <person name="Cheng J.F."/>
            <person name="Bruce D."/>
            <person name="Goodwin L."/>
            <person name="Pitluck S."/>
            <person name="Mikhailova N."/>
            <person name="Pati A."/>
            <person name="Ivanova N."/>
            <person name="Mavromatis K."/>
            <person name="Chen A."/>
            <person name="Palaniappan K."/>
            <person name="Chain P."/>
            <person name="Land M."/>
            <person name="Hauser L."/>
            <person name="Chang Y.J."/>
            <person name="Jeffries C.D."/>
            <person name="Chertkov O."/>
            <person name="Brettin T."/>
            <person name="Detter J.C."/>
            <person name="Han C."/>
            <person name="Ali Z."/>
            <person name="Tindall B.J."/>
            <person name="Goker M."/>
            <person name="Bristow J."/>
            <person name="Eisen J.A."/>
            <person name="Markowitz V."/>
            <person name="Hugenholtz P."/>
            <person name="Kyrpides N.C."/>
            <person name="Klenk H.P."/>
        </authorList>
    </citation>
    <scope>NUCLEOTIDE SEQUENCE [LARGE SCALE GENOMIC DNA]</scope>
    <source>
        <strain evidence="19">DSM 44928 / JCM 14897 / NBRC 102108 / NRRL B-24433 / ID139908</strain>
    </source>
</reference>
<dbReference type="eggNOG" id="COG2203">
    <property type="taxonomic scope" value="Bacteria"/>
</dbReference>
<dbReference type="PROSITE" id="PS50112">
    <property type="entry name" value="PAS"/>
    <property type="match status" value="2"/>
</dbReference>
<dbReference type="InterPro" id="IPR000014">
    <property type="entry name" value="PAS"/>
</dbReference>
<dbReference type="EMBL" id="CP001700">
    <property type="protein sequence ID" value="ACU73027.1"/>
    <property type="molecule type" value="Genomic_DNA"/>
</dbReference>
<dbReference type="GO" id="GO:0046872">
    <property type="term" value="F:metal ion binding"/>
    <property type="evidence" value="ECO:0007669"/>
    <property type="project" value="UniProtKB-KW"/>
</dbReference>
<dbReference type="FunFam" id="3.30.450.40:FF:000035">
    <property type="entry name" value="PAS sensor protein"/>
    <property type="match status" value="1"/>
</dbReference>
<dbReference type="Pfam" id="PF08448">
    <property type="entry name" value="PAS_4"/>
    <property type="match status" value="1"/>
</dbReference>
<dbReference type="InterPro" id="IPR003018">
    <property type="entry name" value="GAF"/>
</dbReference>
<dbReference type="InterPro" id="IPR013767">
    <property type="entry name" value="PAS_fold"/>
</dbReference>
<dbReference type="KEGG" id="cai:Caci_4163"/>
<evidence type="ECO:0000313" key="19">
    <source>
        <dbReference type="Proteomes" id="UP000000851"/>
    </source>
</evidence>
<evidence type="ECO:0000256" key="16">
    <source>
        <dbReference type="SAM" id="MobiDB-lite"/>
    </source>
</evidence>
<dbReference type="Gene3D" id="3.60.40.10">
    <property type="entry name" value="PPM-type phosphatase domain"/>
    <property type="match status" value="1"/>
</dbReference>
<keyword evidence="6" id="KW-0418">Kinase</keyword>
<evidence type="ECO:0000256" key="4">
    <source>
        <dbReference type="ARBA" id="ARBA00022723"/>
    </source>
</evidence>
<dbReference type="SUPFAM" id="SSF55781">
    <property type="entry name" value="GAF domain-like"/>
    <property type="match status" value="2"/>
</dbReference>
<keyword evidence="11" id="KW-0464">Manganese</keyword>
<dbReference type="SMART" id="SM00065">
    <property type="entry name" value="GAF"/>
    <property type="match status" value="2"/>
</dbReference>
<dbReference type="InterPro" id="IPR036457">
    <property type="entry name" value="PPM-type-like_dom_sf"/>
</dbReference>
<evidence type="ECO:0000256" key="11">
    <source>
        <dbReference type="ARBA" id="ARBA00023211"/>
    </source>
</evidence>
<dbReference type="HOGENOM" id="CLU_000445_43_3_11"/>
<dbReference type="GO" id="GO:0004722">
    <property type="term" value="F:protein serine/threonine phosphatase activity"/>
    <property type="evidence" value="ECO:0007669"/>
    <property type="project" value="UniProtKB-EC"/>
</dbReference>
<keyword evidence="4" id="KW-0479">Metal-binding</keyword>
<dbReference type="GO" id="GO:0005524">
    <property type="term" value="F:ATP binding"/>
    <property type="evidence" value="ECO:0007669"/>
    <property type="project" value="UniProtKB-KW"/>
</dbReference>
<dbReference type="InterPro" id="IPR001932">
    <property type="entry name" value="PPM-type_phosphatase-like_dom"/>
</dbReference>
<dbReference type="Pfam" id="PF07228">
    <property type="entry name" value="SpoIIE"/>
    <property type="match status" value="1"/>
</dbReference>
<accession>C7QHY2</accession>
<evidence type="ECO:0000256" key="8">
    <source>
        <dbReference type="ARBA" id="ARBA00022840"/>
    </source>
</evidence>
<comment type="function">
    <text evidence="13">Primarily acts as an independent SigF regulator that is sensitive to the osmosensory signal, mediating the cross talk of PknD with the SigF regulon. Possesses both phosphatase and kinase activities. The kinase domain functions as a classic anti-sigma factor-like kinase to phosphorylate the anti-anti-sigma factor domain at the canonical regulatory site, and the phosphatase domain antagonizes this activity.</text>
</comment>
<evidence type="ECO:0000256" key="2">
    <source>
        <dbReference type="ARBA" id="ARBA00022553"/>
    </source>
</evidence>
<dbReference type="Pfam" id="PF01590">
    <property type="entry name" value="GAF"/>
    <property type="match status" value="1"/>
</dbReference>
<dbReference type="PANTHER" id="PTHR43156:SF2">
    <property type="entry name" value="STAGE II SPORULATION PROTEIN E"/>
    <property type="match status" value="1"/>
</dbReference>
<keyword evidence="19" id="KW-1185">Reference proteome</keyword>
<name>C7QHY2_CATAD</name>
<dbReference type="SMART" id="SM00331">
    <property type="entry name" value="PP2C_SIG"/>
    <property type="match status" value="1"/>
</dbReference>
<keyword evidence="7" id="KW-0378">Hydrolase</keyword>
<dbReference type="FunFam" id="3.30.565.10:FF:000028">
    <property type="entry name" value="PAS sensor protein"/>
    <property type="match status" value="1"/>
</dbReference>
<dbReference type="OrthoDB" id="5480569at2"/>
<gene>
    <name evidence="18" type="ordered locus">Caci_4163</name>
</gene>
<dbReference type="Gene3D" id="3.30.450.40">
    <property type="match status" value="2"/>
</dbReference>
<dbReference type="eggNOG" id="COG2208">
    <property type="taxonomic scope" value="Bacteria"/>
</dbReference>
<dbReference type="InterPro" id="IPR035965">
    <property type="entry name" value="PAS-like_dom_sf"/>
</dbReference>
<dbReference type="SMART" id="SM00091">
    <property type="entry name" value="PAS"/>
    <property type="match status" value="2"/>
</dbReference>
<dbReference type="SUPFAM" id="SSF55785">
    <property type="entry name" value="PYP-like sensor domain (PAS domain)"/>
    <property type="match status" value="2"/>
</dbReference>
<dbReference type="NCBIfam" id="TIGR00229">
    <property type="entry name" value="sensory_box"/>
    <property type="match status" value="2"/>
</dbReference>
<dbReference type="SUPFAM" id="SSF81606">
    <property type="entry name" value="PP2C-like"/>
    <property type="match status" value="1"/>
</dbReference>
<feature type="domain" description="PAS" evidence="17">
    <location>
        <begin position="40"/>
        <end position="67"/>
    </location>
</feature>
<dbReference type="CDD" id="cd00130">
    <property type="entry name" value="PAS"/>
    <property type="match status" value="2"/>
</dbReference>
<evidence type="ECO:0000256" key="9">
    <source>
        <dbReference type="ARBA" id="ARBA00022842"/>
    </source>
</evidence>
<dbReference type="EC" id="3.1.3.16" evidence="1"/>
<dbReference type="PANTHER" id="PTHR43156">
    <property type="entry name" value="STAGE II SPORULATION PROTEIN E-RELATED"/>
    <property type="match status" value="1"/>
</dbReference>
<feature type="region of interest" description="Disordered" evidence="16">
    <location>
        <begin position="1"/>
        <end position="30"/>
    </location>
</feature>
<evidence type="ECO:0000259" key="17">
    <source>
        <dbReference type="PROSITE" id="PS50112"/>
    </source>
</evidence>
<dbReference type="AlphaFoldDB" id="C7QHY2"/>
<evidence type="ECO:0000256" key="10">
    <source>
        <dbReference type="ARBA" id="ARBA00022912"/>
    </source>
</evidence>
<sequence length="1039" mass="111796">MVDDTSHESASTADPPPNRRSLEQAQPPRRHPVVGVATALLQADGRIVHWSAAAEAMLGYSAAEAEGALAIDLLGSERLRGDILTIYDAILQGEDWTGVFPVRQRDGNVAQLEIHTYRIDAGSPPPMVLATAVDVRAVREVEADLAVLDSFFSQSPVGMAVYDTETRFVQLNAALAAAHGISVAEHLGRRVRDVLPGEEGIRVEAQVRQVLATGVPIADARWAGPTNGDAEHGDAVHDHTWSAWYSRLQDASGRVFGVSSTVIDVTERHEAEEQAARARRRLSLLAEASAAIGATLDVRQAARELVKAMVPEIADVCGVHVLEHRSQPESVAAQADPEAYVARRVAFDAVSEDFPYDDVPIGQLLRLDPKSPYSEALRKRQTVVVAPSEMPSIIANPTGRLSTYYARRAQTVRVSPLVARGAVLGFVSYARGAVREPFDDQDITLGEDLIARAATAFDNALLFQRERETALARQETLRQANAAQGRLALLNDASVRIGTTLDLQRTAEELIEVVLPRFADFATVDLLVSVMRGDEPASPLPGEPVVVQAVAVAESFPSGLTEVADAVGKTSTRDAAKGYARSLRSGRPMVIPIVDEESLASLASSPERVAGGLAAGIHSYLMVPLLARGVVLGGAEFIRMQDREPFGRADVALAEELAARAALCMDNARLYRRERRTALTLQRSLLPQNVHHTIGMEIAHRYLPSSRVSEVGGDWFDVVPLSCGRVALLVGDVMGHGIRAAATMGQLRTVARTLATLDMEPEQVLTRLDATAANSGDDQFATCVCAVYDPVERSGVIASAGHLPPVIVAPDGTTTVLDVPPGPPLGVGGVPFESVEFVLPERSVMAMYTDGLVERRGRDLDEGISLLRQALTQRDRPLEEACDAVLAALVPGGAEDDVALIMAKTVSLAGDRVATLALSGDRRMAGQARSFTRGKLRDWGLASLTDLAELLVSELVTNALTHTGHPRQLRLFCDRTLTVEVADSDPRAPTARGFTDYEESGRGIQLVDELSRRWGSRITRHGKVVWFELEIPSGAPTEH</sequence>
<evidence type="ECO:0000256" key="12">
    <source>
        <dbReference type="ARBA" id="ARBA00047761"/>
    </source>
</evidence>
<dbReference type="InterPro" id="IPR036890">
    <property type="entry name" value="HATPase_C_sf"/>
</dbReference>
<dbReference type="STRING" id="479433.Caci_4163"/>
<dbReference type="Pfam" id="PF13581">
    <property type="entry name" value="HATPase_c_2"/>
    <property type="match status" value="1"/>
</dbReference>
<dbReference type="Gene3D" id="3.30.450.20">
    <property type="entry name" value="PAS domain"/>
    <property type="match status" value="2"/>
</dbReference>
<keyword evidence="3" id="KW-0808">Transferase</keyword>
<evidence type="ECO:0000256" key="6">
    <source>
        <dbReference type="ARBA" id="ARBA00022777"/>
    </source>
</evidence>
<dbReference type="GO" id="GO:0006355">
    <property type="term" value="P:regulation of DNA-templated transcription"/>
    <property type="evidence" value="ECO:0007669"/>
    <property type="project" value="InterPro"/>
</dbReference>
<dbReference type="InterPro" id="IPR052016">
    <property type="entry name" value="Bact_Sigma-Reg"/>
</dbReference>
<evidence type="ECO:0000256" key="5">
    <source>
        <dbReference type="ARBA" id="ARBA00022741"/>
    </source>
</evidence>
<evidence type="ECO:0000256" key="14">
    <source>
        <dbReference type="ARBA" id="ARBA00075117"/>
    </source>
</evidence>
<dbReference type="Gene3D" id="3.30.565.10">
    <property type="entry name" value="Histidine kinase-like ATPase, C-terminal domain"/>
    <property type="match status" value="1"/>
</dbReference>
<feature type="domain" description="PAS" evidence="17">
    <location>
        <begin position="144"/>
        <end position="214"/>
    </location>
</feature>
<evidence type="ECO:0000256" key="7">
    <source>
        <dbReference type="ARBA" id="ARBA00022801"/>
    </source>
</evidence>
<dbReference type="CDD" id="cd16936">
    <property type="entry name" value="HATPase_RsbW-like"/>
    <property type="match status" value="1"/>
</dbReference>
<evidence type="ECO:0000313" key="18">
    <source>
        <dbReference type="EMBL" id="ACU73027.1"/>
    </source>
</evidence>
<evidence type="ECO:0000256" key="1">
    <source>
        <dbReference type="ARBA" id="ARBA00013081"/>
    </source>
</evidence>
<dbReference type="Proteomes" id="UP000000851">
    <property type="component" value="Chromosome"/>
</dbReference>
<evidence type="ECO:0000256" key="13">
    <source>
        <dbReference type="ARBA" id="ARBA00056274"/>
    </source>
</evidence>